<proteinExistence type="predicted"/>
<dbReference type="RefSeq" id="WP_342553202.1">
    <property type="nucleotide sequence ID" value="NZ_CP159992.1"/>
</dbReference>
<dbReference type="InterPro" id="IPR016134">
    <property type="entry name" value="Dockerin_dom"/>
</dbReference>
<dbReference type="InterPro" id="IPR002105">
    <property type="entry name" value="Dockerin_1_rpt"/>
</dbReference>
<dbReference type="Pfam" id="PF18998">
    <property type="entry name" value="Flg_new_2"/>
    <property type="match status" value="1"/>
</dbReference>
<dbReference type="Gene3D" id="2.60.40.4270">
    <property type="entry name" value="Listeria-Bacteroides repeat domain"/>
    <property type="match status" value="1"/>
</dbReference>
<dbReference type="InterPro" id="IPR018247">
    <property type="entry name" value="EF_Hand_1_Ca_BS"/>
</dbReference>
<feature type="transmembrane region" description="Helical" evidence="2">
    <location>
        <begin position="12"/>
        <end position="31"/>
    </location>
</feature>
<dbReference type="CDD" id="cd14256">
    <property type="entry name" value="Dockerin_I"/>
    <property type="match status" value="1"/>
</dbReference>
<dbReference type="GO" id="GO:0004553">
    <property type="term" value="F:hydrolase activity, hydrolyzing O-glycosyl compounds"/>
    <property type="evidence" value="ECO:0007669"/>
    <property type="project" value="InterPro"/>
</dbReference>
<dbReference type="GO" id="GO:0030313">
    <property type="term" value="C:cell envelope"/>
    <property type="evidence" value="ECO:0007669"/>
    <property type="project" value="UniProtKB-SubCell"/>
</dbReference>
<sequence length="598" mass="65490">MKKSSKSSRKAVIWMLVFAFIVGPLVIFQGADSDRAYAASSKWKVLGGEHFYTKYMRYTDMAVDNGAAYVTLQNENGSIEIMRYRSTDGWTKLDKTGINDQTFYHTPIVVRDGIPYIVYPDRSLENKTTIMKYTEGSGWSPVGNPSSVPLWGHEPSMAIGEDGTFYLAFGNNRKIYVMKLDSTTGNWEYVGKEIYSPDSIYRMTLKVDNGVPFLSYQYSYNGYNTIVMKYTESTNWERLGNNALDPNSNYLASFDVYQGKPYISYVDRLHDYKATVLSYDEQSGWTPVGSEGFTPDRAAFTALALDSQGVPYIAYREGNQAKATVMKYNGVNGWETVGQNSFSAEAVYETMLAIDHDDVPYIAYTDSTTGIGGVMMTYAEGSQVSYDSNGASDGTIPNDLKVYEDQDTVTVFGNTGNLLKLGHTFAGWNTAADGSGTNYASGDTFTMGGTDIVLYAKWLSSNITVGYEPGEHGTISGTSEQILPGSHPVDVPNVTPANGYRFVGWSSDGGVTKLSTAQVQVLTITAPITFTAYYSGFLKGDADGDGIVTAADALLLTRYLKGKITLSAEQLQALDVNEDGVLDERDVHAILSLYVGKG</sequence>
<dbReference type="InterPro" id="IPR036439">
    <property type="entry name" value="Dockerin_dom_sf"/>
</dbReference>
<organism evidence="4">
    <name type="scientific">Paenibacillus sp. AN1007</name>
    <dbReference type="NCBI Taxonomy" id="3151385"/>
    <lineage>
        <taxon>Bacteria</taxon>
        <taxon>Bacillati</taxon>
        <taxon>Bacillota</taxon>
        <taxon>Bacilli</taxon>
        <taxon>Bacillales</taxon>
        <taxon>Paenibacillaceae</taxon>
        <taxon>Paenibacillus</taxon>
    </lineage>
</organism>
<dbReference type="PROSITE" id="PS00018">
    <property type="entry name" value="EF_HAND_1"/>
    <property type="match status" value="1"/>
</dbReference>
<name>A0AAU8NDC4_9BACL</name>
<dbReference type="InterPro" id="IPR023296">
    <property type="entry name" value="Glyco_hydro_beta-prop_sf"/>
</dbReference>
<feature type="domain" description="Dockerin" evidence="3">
    <location>
        <begin position="535"/>
        <end position="598"/>
    </location>
</feature>
<protein>
    <submittedName>
        <fullName evidence="4">InlB B-repeat-containing protein</fullName>
    </submittedName>
</protein>
<keyword evidence="2" id="KW-0472">Membrane</keyword>
<dbReference type="GO" id="GO:0000272">
    <property type="term" value="P:polysaccharide catabolic process"/>
    <property type="evidence" value="ECO:0007669"/>
    <property type="project" value="InterPro"/>
</dbReference>
<dbReference type="SUPFAM" id="SSF75005">
    <property type="entry name" value="Arabinanase/levansucrase/invertase"/>
    <property type="match status" value="1"/>
</dbReference>
<dbReference type="InterPro" id="IPR044060">
    <property type="entry name" value="Bacterial_rp_domain"/>
</dbReference>
<gene>
    <name evidence="4" type="ORF">ABXS70_28370</name>
</gene>
<accession>A0AAU8NDC4</accession>
<evidence type="ECO:0000256" key="1">
    <source>
        <dbReference type="ARBA" id="ARBA00004196"/>
    </source>
</evidence>
<keyword evidence="2" id="KW-0812">Transmembrane</keyword>
<dbReference type="InterPro" id="IPR042229">
    <property type="entry name" value="Listeria/Bacterioides_rpt_sf"/>
</dbReference>
<keyword evidence="2" id="KW-1133">Transmembrane helix</keyword>
<dbReference type="InterPro" id="IPR013378">
    <property type="entry name" value="InlB-like_B-rpt"/>
</dbReference>
<dbReference type="Pfam" id="PF09479">
    <property type="entry name" value="Flg_new"/>
    <property type="match status" value="1"/>
</dbReference>
<dbReference type="Pfam" id="PF00404">
    <property type="entry name" value="Dockerin_1"/>
    <property type="match status" value="1"/>
</dbReference>
<reference evidence="4" key="1">
    <citation type="submission" date="2024-05" db="EMBL/GenBank/DDBJ databases">
        <title>Draft genome assemblies of 36 bacteria isolated from hibernating arctic ground squirrels.</title>
        <authorList>
            <person name="McKee H."/>
            <person name="Mullen L."/>
            <person name="Drown D.M."/>
            <person name="Duddleston K.N."/>
        </authorList>
    </citation>
    <scope>NUCLEOTIDE SEQUENCE</scope>
    <source>
        <strain evidence="4">AN1007</strain>
    </source>
</reference>
<dbReference type="SUPFAM" id="SSF63446">
    <property type="entry name" value="Type I dockerin domain"/>
    <property type="match status" value="1"/>
</dbReference>
<dbReference type="Gene3D" id="1.10.1330.10">
    <property type="entry name" value="Dockerin domain"/>
    <property type="match status" value="1"/>
</dbReference>
<dbReference type="EMBL" id="CP159992">
    <property type="protein sequence ID" value="XCP94960.1"/>
    <property type="molecule type" value="Genomic_DNA"/>
</dbReference>
<evidence type="ECO:0000259" key="3">
    <source>
        <dbReference type="PROSITE" id="PS51766"/>
    </source>
</evidence>
<dbReference type="PROSITE" id="PS51766">
    <property type="entry name" value="DOCKERIN"/>
    <property type="match status" value="1"/>
</dbReference>
<evidence type="ECO:0000313" key="4">
    <source>
        <dbReference type="EMBL" id="XCP94960.1"/>
    </source>
</evidence>
<comment type="subcellular location">
    <subcellularLocation>
        <location evidence="1">Cell envelope</location>
    </subcellularLocation>
</comment>
<dbReference type="AlphaFoldDB" id="A0AAU8NDC4"/>
<evidence type="ECO:0000256" key="2">
    <source>
        <dbReference type="SAM" id="Phobius"/>
    </source>
</evidence>